<reference evidence="1" key="1">
    <citation type="submission" date="2020-05" db="EMBL/GenBank/DDBJ databases">
        <authorList>
            <person name="Chiriac C."/>
            <person name="Salcher M."/>
            <person name="Ghai R."/>
            <person name="Kavagutti S V."/>
        </authorList>
    </citation>
    <scope>NUCLEOTIDE SEQUENCE</scope>
</reference>
<dbReference type="AlphaFoldDB" id="A0A6J6G3F2"/>
<proteinExistence type="predicted"/>
<organism evidence="1">
    <name type="scientific">freshwater metagenome</name>
    <dbReference type="NCBI Taxonomy" id="449393"/>
    <lineage>
        <taxon>unclassified sequences</taxon>
        <taxon>metagenomes</taxon>
        <taxon>ecological metagenomes</taxon>
    </lineage>
</organism>
<sequence length="50" mass="5320">MAFSKLSRLGISPASRVTFTASSAAIAWTPASVVLPASRVRAWVTEPSMR</sequence>
<gene>
    <name evidence="1" type="ORF">UFOPK1722_01883</name>
</gene>
<accession>A0A6J6G3F2</accession>
<protein>
    <submittedName>
        <fullName evidence="1">Unannotated protein</fullName>
    </submittedName>
</protein>
<name>A0A6J6G3F2_9ZZZZ</name>
<evidence type="ECO:0000313" key="1">
    <source>
        <dbReference type="EMBL" id="CAB4595756.1"/>
    </source>
</evidence>
<dbReference type="EMBL" id="CAEZTS010000231">
    <property type="protein sequence ID" value="CAB4595756.1"/>
    <property type="molecule type" value="Genomic_DNA"/>
</dbReference>